<dbReference type="PANTHER" id="PTHR33202">
    <property type="entry name" value="ZINC UPTAKE REGULATION PROTEIN"/>
    <property type="match status" value="1"/>
</dbReference>
<evidence type="ECO:0000256" key="2">
    <source>
        <dbReference type="ARBA" id="ARBA00007957"/>
    </source>
</evidence>
<dbReference type="GO" id="GO:0005829">
    <property type="term" value="C:cytosol"/>
    <property type="evidence" value="ECO:0007669"/>
    <property type="project" value="TreeGrafter"/>
</dbReference>
<dbReference type="Proteomes" id="UP000317881">
    <property type="component" value="Unassembled WGS sequence"/>
</dbReference>
<dbReference type="SUPFAM" id="SSF46785">
    <property type="entry name" value="Winged helix' DNA-binding domain"/>
    <property type="match status" value="1"/>
</dbReference>
<reference evidence="14 15" key="1">
    <citation type="submission" date="2019-06" db="EMBL/GenBank/DDBJ databases">
        <title>Whole genome shotgun sequence of Streptomyces spinoverrucosus NBRC 14228.</title>
        <authorList>
            <person name="Hosoyama A."/>
            <person name="Uohara A."/>
            <person name="Ohji S."/>
            <person name="Ichikawa N."/>
        </authorList>
    </citation>
    <scope>NUCLEOTIDE SEQUENCE [LARGE SCALE GENOMIC DNA]</scope>
    <source>
        <strain evidence="14 15">NBRC 14228</strain>
    </source>
</reference>
<dbReference type="Gene3D" id="3.30.1490.190">
    <property type="match status" value="1"/>
</dbReference>
<accession>A0A4Y3VDV0</accession>
<evidence type="ECO:0000256" key="6">
    <source>
        <dbReference type="ARBA" id="ARBA00022723"/>
    </source>
</evidence>
<dbReference type="EMBL" id="BJND01000010">
    <property type="protein sequence ID" value="GEC03980.1"/>
    <property type="molecule type" value="Genomic_DNA"/>
</dbReference>
<feature type="binding site" evidence="11">
    <location>
        <position position="86"/>
    </location>
    <ligand>
        <name>Zn(2+)</name>
        <dbReference type="ChEBI" id="CHEBI:29105"/>
    </ligand>
</feature>
<feature type="region of interest" description="Disordered" evidence="13">
    <location>
        <begin position="128"/>
        <end position="166"/>
    </location>
</feature>
<dbReference type="Gene3D" id="1.10.10.10">
    <property type="entry name" value="Winged helix-like DNA-binding domain superfamily/Winged helix DNA-binding domain"/>
    <property type="match status" value="1"/>
</dbReference>
<feature type="binding site" evidence="11">
    <location>
        <position position="126"/>
    </location>
    <ligand>
        <name>Zn(2+)</name>
        <dbReference type="ChEBI" id="CHEBI:29105"/>
    </ligand>
</feature>
<keyword evidence="7 11" id="KW-0862">Zinc</keyword>
<feature type="binding site" evidence="11">
    <location>
        <position position="83"/>
    </location>
    <ligand>
        <name>Zn(2+)</name>
        <dbReference type="ChEBI" id="CHEBI:29105"/>
    </ligand>
</feature>
<sequence length="166" mass="18308">MGGRTTRQRKAVLSALAGCQDFVSAQELHGLLVADDHKIGLTTVYRALRDLEAEGGVDVVRDEVGGRLYRRRPADGHRHYLICRCCGSSRPVDSEVVERWADRIAADTGFAAVEHTVELTGLCTDCHTTEAEEKTPPRRWEPGVWQRAQKKSDGDVENPYPAPSPG</sequence>
<dbReference type="CDD" id="cd07153">
    <property type="entry name" value="Fur_like"/>
    <property type="match status" value="1"/>
</dbReference>
<keyword evidence="8" id="KW-0805">Transcription regulation</keyword>
<comment type="subcellular location">
    <subcellularLocation>
        <location evidence="1">Cytoplasm</location>
    </subcellularLocation>
</comment>
<feature type="compositionally biased region" description="Basic and acidic residues" evidence="13">
    <location>
        <begin position="128"/>
        <end position="141"/>
    </location>
</feature>
<evidence type="ECO:0000256" key="13">
    <source>
        <dbReference type="SAM" id="MobiDB-lite"/>
    </source>
</evidence>
<dbReference type="OrthoDB" id="8659436at2"/>
<keyword evidence="12" id="KW-0408">Iron</keyword>
<evidence type="ECO:0000313" key="15">
    <source>
        <dbReference type="Proteomes" id="UP000317881"/>
    </source>
</evidence>
<name>A0A4Y3VDV0_9ACTN</name>
<comment type="cofactor">
    <cofactor evidence="12">
        <name>Mn(2+)</name>
        <dbReference type="ChEBI" id="CHEBI:29035"/>
    </cofactor>
    <cofactor evidence="12">
        <name>Fe(2+)</name>
        <dbReference type="ChEBI" id="CHEBI:29033"/>
    </cofactor>
    <text evidence="12">Binds 1 Mn(2+) or Fe(2+) ion per subunit.</text>
</comment>
<dbReference type="Pfam" id="PF01475">
    <property type="entry name" value="FUR"/>
    <property type="match status" value="1"/>
</dbReference>
<dbReference type="PANTHER" id="PTHR33202:SF2">
    <property type="entry name" value="FERRIC UPTAKE REGULATION PROTEIN"/>
    <property type="match status" value="1"/>
</dbReference>
<dbReference type="GO" id="GO:0003700">
    <property type="term" value="F:DNA-binding transcription factor activity"/>
    <property type="evidence" value="ECO:0007669"/>
    <property type="project" value="InterPro"/>
</dbReference>
<gene>
    <name evidence="14" type="ORF">SSP24_16350</name>
</gene>
<evidence type="ECO:0000256" key="7">
    <source>
        <dbReference type="ARBA" id="ARBA00022833"/>
    </source>
</evidence>
<keyword evidence="10" id="KW-0804">Transcription</keyword>
<evidence type="ECO:0000256" key="4">
    <source>
        <dbReference type="ARBA" id="ARBA00022490"/>
    </source>
</evidence>
<dbReference type="GO" id="GO:0008270">
    <property type="term" value="F:zinc ion binding"/>
    <property type="evidence" value="ECO:0007669"/>
    <property type="project" value="TreeGrafter"/>
</dbReference>
<feature type="binding site" evidence="11">
    <location>
        <position position="123"/>
    </location>
    <ligand>
        <name>Zn(2+)</name>
        <dbReference type="ChEBI" id="CHEBI:29105"/>
    </ligand>
</feature>
<dbReference type="InterPro" id="IPR036388">
    <property type="entry name" value="WH-like_DNA-bd_sf"/>
</dbReference>
<dbReference type="GO" id="GO:0000976">
    <property type="term" value="F:transcription cis-regulatory region binding"/>
    <property type="evidence" value="ECO:0007669"/>
    <property type="project" value="TreeGrafter"/>
</dbReference>
<comment type="similarity">
    <text evidence="2">Belongs to the Fur family.</text>
</comment>
<evidence type="ECO:0000313" key="14">
    <source>
        <dbReference type="EMBL" id="GEC03980.1"/>
    </source>
</evidence>
<keyword evidence="15" id="KW-1185">Reference proteome</keyword>
<keyword evidence="9" id="KW-0238">DNA-binding</keyword>
<evidence type="ECO:0000256" key="12">
    <source>
        <dbReference type="PIRSR" id="PIRSR602481-2"/>
    </source>
</evidence>
<comment type="subunit">
    <text evidence="3">Homodimer.</text>
</comment>
<evidence type="ECO:0000256" key="1">
    <source>
        <dbReference type="ARBA" id="ARBA00004496"/>
    </source>
</evidence>
<evidence type="ECO:0000256" key="3">
    <source>
        <dbReference type="ARBA" id="ARBA00011738"/>
    </source>
</evidence>
<evidence type="ECO:0000256" key="10">
    <source>
        <dbReference type="ARBA" id="ARBA00023163"/>
    </source>
</evidence>
<keyword evidence="5" id="KW-0678">Repressor</keyword>
<comment type="cofactor">
    <cofactor evidence="11">
        <name>Zn(2+)</name>
        <dbReference type="ChEBI" id="CHEBI:29105"/>
    </cofactor>
    <text evidence="11">Binds 1 zinc ion per subunit.</text>
</comment>
<protein>
    <recommendedName>
        <fullName evidence="16">Transcriptional repressor</fullName>
    </recommendedName>
</protein>
<dbReference type="GO" id="GO:1900376">
    <property type="term" value="P:regulation of secondary metabolite biosynthetic process"/>
    <property type="evidence" value="ECO:0007669"/>
    <property type="project" value="TreeGrafter"/>
</dbReference>
<dbReference type="InterPro" id="IPR036390">
    <property type="entry name" value="WH_DNA-bd_sf"/>
</dbReference>
<dbReference type="GO" id="GO:0045892">
    <property type="term" value="P:negative regulation of DNA-templated transcription"/>
    <property type="evidence" value="ECO:0007669"/>
    <property type="project" value="TreeGrafter"/>
</dbReference>
<proteinExistence type="inferred from homology"/>
<feature type="binding site" evidence="12">
    <location>
        <position position="98"/>
    </location>
    <ligand>
        <name>Fe cation</name>
        <dbReference type="ChEBI" id="CHEBI:24875"/>
    </ligand>
</feature>
<organism evidence="14 15">
    <name type="scientific">Streptomyces spinoverrucosus</name>
    <dbReference type="NCBI Taxonomy" id="284043"/>
    <lineage>
        <taxon>Bacteria</taxon>
        <taxon>Bacillati</taxon>
        <taxon>Actinomycetota</taxon>
        <taxon>Actinomycetes</taxon>
        <taxon>Kitasatosporales</taxon>
        <taxon>Streptomycetaceae</taxon>
        <taxon>Streptomyces</taxon>
    </lineage>
</organism>
<dbReference type="RefSeq" id="WP_141308348.1">
    <property type="nucleotide sequence ID" value="NZ_BJND01000010.1"/>
</dbReference>
<keyword evidence="4" id="KW-0963">Cytoplasm</keyword>
<evidence type="ECO:0000256" key="5">
    <source>
        <dbReference type="ARBA" id="ARBA00022491"/>
    </source>
</evidence>
<dbReference type="InterPro" id="IPR043135">
    <property type="entry name" value="Fur_C"/>
</dbReference>
<evidence type="ECO:0000256" key="8">
    <source>
        <dbReference type="ARBA" id="ARBA00023015"/>
    </source>
</evidence>
<evidence type="ECO:0008006" key="16">
    <source>
        <dbReference type="Google" id="ProtNLM"/>
    </source>
</evidence>
<comment type="caution">
    <text evidence="14">The sequence shown here is derived from an EMBL/GenBank/DDBJ whole genome shotgun (WGS) entry which is preliminary data.</text>
</comment>
<evidence type="ECO:0000256" key="11">
    <source>
        <dbReference type="PIRSR" id="PIRSR602481-1"/>
    </source>
</evidence>
<keyword evidence="6 11" id="KW-0479">Metal-binding</keyword>
<feature type="binding site" evidence="12">
    <location>
        <position position="115"/>
    </location>
    <ligand>
        <name>Fe cation</name>
        <dbReference type="ChEBI" id="CHEBI:24875"/>
    </ligand>
</feature>
<dbReference type="AlphaFoldDB" id="A0A4Y3VDV0"/>
<dbReference type="InterPro" id="IPR002481">
    <property type="entry name" value="FUR"/>
</dbReference>
<evidence type="ECO:0000256" key="9">
    <source>
        <dbReference type="ARBA" id="ARBA00023125"/>
    </source>
</evidence>